<dbReference type="Proteomes" id="UP000673691">
    <property type="component" value="Unassembled WGS sequence"/>
</dbReference>
<gene>
    <name evidence="2" type="ORF">BJ554DRAFT_8215</name>
</gene>
<feature type="region of interest" description="Disordered" evidence="1">
    <location>
        <begin position="1"/>
        <end position="36"/>
    </location>
</feature>
<reference evidence="2 3" key="1">
    <citation type="journal article" name="Sci. Rep.">
        <title>Genome-scale phylogenetic analyses confirm Olpidium as the closest living zoosporic fungus to the non-flagellated, terrestrial fungi.</title>
        <authorList>
            <person name="Chang Y."/>
            <person name="Rochon D."/>
            <person name="Sekimoto S."/>
            <person name="Wang Y."/>
            <person name="Chovatia M."/>
            <person name="Sandor L."/>
            <person name="Salamov A."/>
            <person name="Grigoriev I.V."/>
            <person name="Stajich J.E."/>
            <person name="Spatafora J.W."/>
        </authorList>
    </citation>
    <scope>NUCLEOTIDE SEQUENCE [LARGE SCALE GENOMIC DNA]</scope>
    <source>
        <strain evidence="2">S191</strain>
    </source>
</reference>
<feature type="non-terminal residue" evidence="2">
    <location>
        <position position="1"/>
    </location>
</feature>
<comment type="caution">
    <text evidence="2">The sequence shown here is derived from an EMBL/GenBank/DDBJ whole genome shotgun (WGS) entry which is preliminary data.</text>
</comment>
<evidence type="ECO:0000313" key="2">
    <source>
        <dbReference type="EMBL" id="KAG5463356.1"/>
    </source>
</evidence>
<evidence type="ECO:0000313" key="3">
    <source>
        <dbReference type="Proteomes" id="UP000673691"/>
    </source>
</evidence>
<dbReference type="EMBL" id="JAEFCI010000723">
    <property type="protein sequence ID" value="KAG5463356.1"/>
    <property type="molecule type" value="Genomic_DNA"/>
</dbReference>
<organism evidence="2 3">
    <name type="scientific">Olpidium bornovanus</name>
    <dbReference type="NCBI Taxonomy" id="278681"/>
    <lineage>
        <taxon>Eukaryota</taxon>
        <taxon>Fungi</taxon>
        <taxon>Fungi incertae sedis</taxon>
        <taxon>Olpidiomycota</taxon>
        <taxon>Olpidiomycotina</taxon>
        <taxon>Olpidiomycetes</taxon>
        <taxon>Olpidiales</taxon>
        <taxon>Olpidiaceae</taxon>
        <taxon>Olpidium</taxon>
    </lineage>
</organism>
<accession>A0A8H8DM19</accession>
<protein>
    <submittedName>
        <fullName evidence="2">Uncharacterized protein</fullName>
    </submittedName>
</protein>
<proteinExistence type="predicted"/>
<keyword evidence="3" id="KW-1185">Reference proteome</keyword>
<evidence type="ECO:0000256" key="1">
    <source>
        <dbReference type="SAM" id="MobiDB-lite"/>
    </source>
</evidence>
<name>A0A8H8DM19_9FUNG</name>
<dbReference type="AlphaFoldDB" id="A0A8H8DM19"/>
<sequence>MVSPSPGELLDGPRLPGKTAQASVAYSKGRSTKTLN</sequence>